<dbReference type="Proteomes" id="UP000008332">
    <property type="component" value="Plasmid unnamed1"/>
</dbReference>
<dbReference type="KEGG" id="rfr:Rfer_4409"/>
<protein>
    <submittedName>
        <fullName evidence="1">Uncharacterized protein</fullName>
    </submittedName>
</protein>
<dbReference type="AlphaFoldDB" id="Q21Q50"/>
<evidence type="ECO:0000313" key="1">
    <source>
        <dbReference type="EMBL" id="ABD72095.1"/>
    </source>
</evidence>
<dbReference type="RefSeq" id="WP_011458644.1">
    <property type="nucleotide sequence ID" value="NC_007901.1"/>
</dbReference>
<dbReference type="HOGENOM" id="CLU_1823825_0_0_4"/>
<reference evidence="2" key="1">
    <citation type="submission" date="2006-02" db="EMBL/GenBank/DDBJ databases">
        <title>Complete sequence of plasmid 1 of Rhodoferax ferrireducens DSM 15236.</title>
        <authorList>
            <person name="Copeland A."/>
            <person name="Lucas S."/>
            <person name="Lapidus A."/>
            <person name="Barry K."/>
            <person name="Detter J.C."/>
            <person name="Glavina del Rio T."/>
            <person name="Hammon N."/>
            <person name="Israni S."/>
            <person name="Pitluck S."/>
            <person name="Brettin T."/>
            <person name="Bruce D."/>
            <person name="Han C."/>
            <person name="Tapia R."/>
            <person name="Gilna P."/>
            <person name="Kiss H."/>
            <person name="Schmutz J."/>
            <person name="Larimer F."/>
            <person name="Land M."/>
            <person name="Kyrpides N."/>
            <person name="Ivanova N."/>
            <person name="Richardson P."/>
        </authorList>
    </citation>
    <scope>NUCLEOTIDE SEQUENCE [LARGE SCALE GENOMIC DNA]</scope>
    <source>
        <strain evidence="2">ATCC BAA-621 / DSM 15236 / T118</strain>
        <plasmid evidence="2">Plasmid pDSM15236</plasmid>
    </source>
</reference>
<evidence type="ECO:0000313" key="2">
    <source>
        <dbReference type="Proteomes" id="UP000008332"/>
    </source>
</evidence>
<dbReference type="OrthoDB" id="71754at2"/>
<dbReference type="EMBL" id="CP000268">
    <property type="protein sequence ID" value="ABD72095.1"/>
    <property type="molecule type" value="Genomic_DNA"/>
</dbReference>
<geneLocation type="plasmid" evidence="2">
    <name>pDSM15236</name>
</geneLocation>
<dbReference type="Pfam" id="PF14454">
    <property type="entry name" value="Prok_Ub"/>
    <property type="match status" value="1"/>
</dbReference>
<proteinExistence type="predicted"/>
<dbReference type="NCBIfam" id="TIGR03738">
    <property type="entry name" value="PRTRC_C"/>
    <property type="match status" value="1"/>
</dbReference>
<keyword evidence="1" id="KW-0614">Plasmid</keyword>
<name>Q21Q50_ALBFT</name>
<keyword evidence="2" id="KW-1185">Reference proteome</keyword>
<gene>
    <name evidence="1" type="ordered locus">Rfer_4409</name>
</gene>
<dbReference type="InterPro" id="IPR032866">
    <property type="entry name" value="Prok_Ub"/>
</dbReference>
<accession>Q21Q50</accession>
<dbReference type="InterPro" id="IPR022289">
    <property type="entry name" value="PRTRC_protein-C"/>
</dbReference>
<organism evidence="1 2">
    <name type="scientific">Albidiferax ferrireducens (strain ATCC BAA-621 / DSM 15236 / T118)</name>
    <name type="common">Rhodoferax ferrireducens</name>
    <dbReference type="NCBI Taxonomy" id="338969"/>
    <lineage>
        <taxon>Bacteria</taxon>
        <taxon>Pseudomonadati</taxon>
        <taxon>Pseudomonadota</taxon>
        <taxon>Betaproteobacteria</taxon>
        <taxon>Burkholderiales</taxon>
        <taxon>Comamonadaceae</taxon>
        <taxon>Rhodoferax</taxon>
    </lineage>
</organism>
<sequence>MALERQILTRVFIYAGVKMPDPDATMQPVAVRDFFAAAGRPELSSAEVRGPEVVGNELQFTLHRAVGTKGLQAMVNMATTAEEKLELANIKVPGWISDRLAGFRKGAIRPQAQVNSLIEILSKSGNGDCIRPPAQAIPWFF</sequence>